<dbReference type="EMBL" id="JACHIG010000004">
    <property type="protein sequence ID" value="MBB5032761.1"/>
    <property type="molecule type" value="Genomic_DNA"/>
</dbReference>
<accession>A0A7W7YAR5</accession>
<organism evidence="2 3">
    <name type="scientific">Prosthecobacter vanneervenii</name>
    <dbReference type="NCBI Taxonomy" id="48466"/>
    <lineage>
        <taxon>Bacteria</taxon>
        <taxon>Pseudomonadati</taxon>
        <taxon>Verrucomicrobiota</taxon>
        <taxon>Verrucomicrobiia</taxon>
        <taxon>Verrucomicrobiales</taxon>
        <taxon>Verrucomicrobiaceae</taxon>
        <taxon>Prosthecobacter</taxon>
    </lineage>
</organism>
<proteinExistence type="predicted"/>
<evidence type="ECO:0000313" key="2">
    <source>
        <dbReference type="EMBL" id="MBB5032761.1"/>
    </source>
</evidence>
<feature type="transmembrane region" description="Helical" evidence="1">
    <location>
        <begin position="129"/>
        <end position="149"/>
    </location>
</feature>
<keyword evidence="1" id="KW-0812">Transmembrane</keyword>
<feature type="transmembrane region" description="Helical" evidence="1">
    <location>
        <begin position="186"/>
        <end position="205"/>
    </location>
</feature>
<keyword evidence="3" id="KW-1185">Reference proteome</keyword>
<name>A0A7W7YAR5_9BACT</name>
<protein>
    <submittedName>
        <fullName evidence="2">Uncharacterized protein</fullName>
    </submittedName>
</protein>
<reference evidence="2 3" key="1">
    <citation type="submission" date="2020-08" db="EMBL/GenBank/DDBJ databases">
        <title>Genomic Encyclopedia of Type Strains, Phase IV (KMG-IV): sequencing the most valuable type-strain genomes for metagenomic binning, comparative biology and taxonomic classification.</title>
        <authorList>
            <person name="Goeker M."/>
        </authorList>
    </citation>
    <scope>NUCLEOTIDE SEQUENCE [LARGE SCALE GENOMIC DNA]</scope>
    <source>
        <strain evidence="2 3">DSM 12252</strain>
    </source>
</reference>
<keyword evidence="1" id="KW-0472">Membrane</keyword>
<feature type="transmembrane region" description="Helical" evidence="1">
    <location>
        <begin position="51"/>
        <end position="69"/>
    </location>
</feature>
<feature type="transmembrane region" description="Helical" evidence="1">
    <location>
        <begin position="90"/>
        <end position="109"/>
    </location>
</feature>
<evidence type="ECO:0000313" key="3">
    <source>
        <dbReference type="Proteomes" id="UP000590740"/>
    </source>
</evidence>
<evidence type="ECO:0000256" key="1">
    <source>
        <dbReference type="SAM" id="Phobius"/>
    </source>
</evidence>
<feature type="transmembrane region" description="Helical" evidence="1">
    <location>
        <begin position="212"/>
        <end position="233"/>
    </location>
</feature>
<sequence>MKLMHPTSFVFRVWHQMVQEWRAQWLLVLAWLAVVVTDCWQSMQDERPEIAMPGFLPGLLALTVIVRSVRADGPGNTEAGAHVRPLGRGAVWMAKVVFFKVTLLLPWLTSDWVQCHGHGYGAAEWLAESAGTALPALYVGGCAALIASWSGPVWRNMLGGLVCIVLLEIATWMWGTVWRGAENVCVLAVGRFILILTLVCAWWQVTLRRRACMTLTAGCVAALLTTGMGNWNWCARPEMRYEDAKLALHIGKRPDSGAQELWKGVHVTGLPADHVASVAAFAPVGEGWPPETAFSGYTQVSGGETAKVQMRQRWMVMAHTQALVPHYPSGELWRGHADDVRVEELQKIVSGAAPGPWRLRLAVQRMKRVTTMPLRVAMSQEQRIVLEAGRRLDFQMSERDHDSEMQFRSMLRRRIPLLAAAGQQEALRVAGRVPEENFLLLLHSPGIREVNTACEGELRDSSGGGQYHRVNKREGHFHFTHPRAQMDIAGLKFDEWVDGTMLDVWWTEERGVVDLEVSGEELLRVVKGGE</sequence>
<feature type="transmembrane region" description="Helical" evidence="1">
    <location>
        <begin position="156"/>
        <end position="174"/>
    </location>
</feature>
<keyword evidence="1" id="KW-1133">Transmembrane helix</keyword>
<gene>
    <name evidence="2" type="ORF">HNQ65_002343</name>
</gene>
<dbReference type="AlphaFoldDB" id="A0A7W7YAR5"/>
<dbReference type="Proteomes" id="UP000590740">
    <property type="component" value="Unassembled WGS sequence"/>
</dbReference>
<comment type="caution">
    <text evidence="2">The sequence shown here is derived from an EMBL/GenBank/DDBJ whole genome shotgun (WGS) entry which is preliminary data.</text>
</comment>
<dbReference type="RefSeq" id="WP_184339672.1">
    <property type="nucleotide sequence ID" value="NZ_JACHIG010000004.1"/>
</dbReference>